<feature type="transmembrane region" description="Helical" evidence="8">
    <location>
        <begin position="252"/>
        <end position="285"/>
    </location>
</feature>
<keyword evidence="4" id="KW-0238">DNA-binding</keyword>
<evidence type="ECO:0000256" key="8">
    <source>
        <dbReference type="SAM" id="Phobius"/>
    </source>
</evidence>
<proteinExistence type="predicted"/>
<dbReference type="CDD" id="cd18914">
    <property type="entry name" value="bHLH_AtORG2_like"/>
    <property type="match status" value="1"/>
</dbReference>
<feature type="compositionally biased region" description="Basic and acidic residues" evidence="7">
    <location>
        <begin position="67"/>
        <end position="76"/>
    </location>
</feature>
<organism evidence="10 11">
    <name type="scientific">Dillenia turbinata</name>
    <dbReference type="NCBI Taxonomy" id="194707"/>
    <lineage>
        <taxon>Eukaryota</taxon>
        <taxon>Viridiplantae</taxon>
        <taxon>Streptophyta</taxon>
        <taxon>Embryophyta</taxon>
        <taxon>Tracheophyta</taxon>
        <taxon>Spermatophyta</taxon>
        <taxon>Magnoliopsida</taxon>
        <taxon>eudicotyledons</taxon>
        <taxon>Gunneridae</taxon>
        <taxon>Pentapetalae</taxon>
        <taxon>Dilleniales</taxon>
        <taxon>Dilleniaceae</taxon>
        <taxon>Dillenia</taxon>
    </lineage>
</organism>
<comment type="caution">
    <text evidence="10">The sequence shown here is derived from an EMBL/GenBank/DDBJ whole genome shotgun (WGS) entry which is preliminary data.</text>
</comment>
<sequence length="292" mass="32988">MEFLSSVPSFDLSDELFQFSPLPSLEFNFPQQNDLFFSIPNSGEFTTTGTSPQDNKPKRKKSSANSSDDHNNEKPSGHKKKKIIHRDIERQRRQEMATLYGSLRTLLPLKYLKGKRSISDHVHEAANYIKHMQKVIQDLNDKRDELKNFSNLETPHEVAKVSNEKMSGSCFKGRVQLNPSYGGGLEIVISAAPREEEVPLSKVLRALMEEGLSVINCTSTKVNEIQLHTIQSEICGEHFCSEAQCGLRHFNIILLFCFVGVEASVGFELSFQVLCMVTTVGLLFLKQRRFGC</sequence>
<evidence type="ECO:0000313" key="10">
    <source>
        <dbReference type="EMBL" id="KAK6935298.1"/>
    </source>
</evidence>
<evidence type="ECO:0000256" key="2">
    <source>
        <dbReference type="ARBA" id="ARBA00011738"/>
    </source>
</evidence>
<dbReference type="PANTHER" id="PTHR13935">
    <property type="entry name" value="ACHAETE-SCUTE TRANSCRIPTION FACTOR-RELATED"/>
    <property type="match status" value="1"/>
</dbReference>
<comment type="subunit">
    <text evidence="2">Homodimer.</text>
</comment>
<dbReference type="GO" id="GO:0000977">
    <property type="term" value="F:RNA polymerase II transcription regulatory region sequence-specific DNA binding"/>
    <property type="evidence" value="ECO:0007669"/>
    <property type="project" value="TreeGrafter"/>
</dbReference>
<evidence type="ECO:0000256" key="4">
    <source>
        <dbReference type="ARBA" id="ARBA00023125"/>
    </source>
</evidence>
<dbReference type="GO" id="GO:0046983">
    <property type="term" value="F:protein dimerization activity"/>
    <property type="evidence" value="ECO:0007669"/>
    <property type="project" value="InterPro"/>
</dbReference>
<evidence type="ECO:0000256" key="1">
    <source>
        <dbReference type="ARBA" id="ARBA00004123"/>
    </source>
</evidence>
<gene>
    <name evidence="10" type="ORF">RJ641_035453</name>
</gene>
<dbReference type="GO" id="GO:0000981">
    <property type="term" value="F:DNA-binding transcription factor activity, RNA polymerase II-specific"/>
    <property type="evidence" value="ECO:0007669"/>
    <property type="project" value="TreeGrafter"/>
</dbReference>
<keyword evidence="6" id="KW-0539">Nucleus</keyword>
<keyword evidence="5" id="KW-0804">Transcription</keyword>
<dbReference type="FunFam" id="4.10.280.10:FF:000085">
    <property type="entry name" value="Transcription factor bHLH126"/>
    <property type="match status" value="1"/>
</dbReference>
<dbReference type="SUPFAM" id="SSF47459">
    <property type="entry name" value="HLH, helix-loop-helix DNA-binding domain"/>
    <property type="match status" value="1"/>
</dbReference>
<name>A0AAN8ZIJ0_9MAGN</name>
<accession>A0AAN8ZIJ0</accession>
<dbReference type="SMART" id="SM00353">
    <property type="entry name" value="HLH"/>
    <property type="match status" value="1"/>
</dbReference>
<keyword evidence="8" id="KW-1133">Transmembrane helix</keyword>
<dbReference type="PANTHER" id="PTHR13935:SF164">
    <property type="entry name" value="BHLH DOMAIN-CONTAINING PROTEIN"/>
    <property type="match status" value="1"/>
</dbReference>
<dbReference type="Proteomes" id="UP001370490">
    <property type="component" value="Unassembled WGS sequence"/>
</dbReference>
<dbReference type="InterPro" id="IPR011598">
    <property type="entry name" value="bHLH_dom"/>
</dbReference>
<dbReference type="GO" id="GO:0090575">
    <property type="term" value="C:RNA polymerase II transcription regulator complex"/>
    <property type="evidence" value="ECO:0007669"/>
    <property type="project" value="TreeGrafter"/>
</dbReference>
<dbReference type="AlphaFoldDB" id="A0AAN8ZIJ0"/>
<dbReference type="InterPro" id="IPR015660">
    <property type="entry name" value="MASH1/Ascl1a-like"/>
</dbReference>
<feature type="domain" description="BHLH" evidence="9">
    <location>
        <begin position="80"/>
        <end position="132"/>
    </location>
</feature>
<dbReference type="Pfam" id="PF00010">
    <property type="entry name" value="HLH"/>
    <property type="match status" value="1"/>
</dbReference>
<dbReference type="Gene3D" id="4.10.280.10">
    <property type="entry name" value="Helix-loop-helix DNA-binding domain"/>
    <property type="match status" value="1"/>
</dbReference>
<feature type="region of interest" description="Disordered" evidence="7">
    <location>
        <begin position="40"/>
        <end position="86"/>
    </location>
</feature>
<dbReference type="PROSITE" id="PS50888">
    <property type="entry name" value="BHLH"/>
    <property type="match status" value="1"/>
</dbReference>
<dbReference type="EMBL" id="JBAMMX010000008">
    <property type="protein sequence ID" value="KAK6935298.1"/>
    <property type="molecule type" value="Genomic_DNA"/>
</dbReference>
<reference evidence="10 11" key="1">
    <citation type="submission" date="2023-12" db="EMBL/GenBank/DDBJ databases">
        <title>A high-quality genome assembly for Dillenia turbinata (Dilleniales).</title>
        <authorList>
            <person name="Chanderbali A."/>
        </authorList>
    </citation>
    <scope>NUCLEOTIDE SEQUENCE [LARGE SCALE GENOMIC DNA]</scope>
    <source>
        <strain evidence="10">LSX21</strain>
        <tissue evidence="10">Leaf</tissue>
    </source>
</reference>
<evidence type="ECO:0000259" key="9">
    <source>
        <dbReference type="PROSITE" id="PS50888"/>
    </source>
</evidence>
<protein>
    <submittedName>
        <fullName evidence="10">Myc-type, basic helix-loop-helix (BHLH) domain</fullName>
    </submittedName>
</protein>
<evidence type="ECO:0000256" key="6">
    <source>
        <dbReference type="ARBA" id="ARBA00023242"/>
    </source>
</evidence>
<keyword evidence="11" id="KW-1185">Reference proteome</keyword>
<keyword evidence="8" id="KW-0812">Transmembrane</keyword>
<evidence type="ECO:0000256" key="3">
    <source>
        <dbReference type="ARBA" id="ARBA00023015"/>
    </source>
</evidence>
<comment type="subcellular location">
    <subcellularLocation>
        <location evidence="1">Nucleus</location>
    </subcellularLocation>
</comment>
<dbReference type="InterPro" id="IPR036638">
    <property type="entry name" value="HLH_DNA-bd_sf"/>
</dbReference>
<keyword evidence="3" id="KW-0805">Transcription regulation</keyword>
<keyword evidence="8" id="KW-0472">Membrane</keyword>
<evidence type="ECO:0000256" key="5">
    <source>
        <dbReference type="ARBA" id="ARBA00023163"/>
    </source>
</evidence>
<feature type="compositionally biased region" description="Polar residues" evidence="7">
    <location>
        <begin position="40"/>
        <end position="54"/>
    </location>
</feature>
<evidence type="ECO:0000256" key="7">
    <source>
        <dbReference type="SAM" id="MobiDB-lite"/>
    </source>
</evidence>
<evidence type="ECO:0000313" key="11">
    <source>
        <dbReference type="Proteomes" id="UP001370490"/>
    </source>
</evidence>